<dbReference type="EMBL" id="ML178857">
    <property type="protein sequence ID" value="TFK96626.1"/>
    <property type="molecule type" value="Genomic_DNA"/>
</dbReference>
<dbReference type="Proteomes" id="UP000305067">
    <property type="component" value="Unassembled WGS sequence"/>
</dbReference>
<feature type="region of interest" description="Disordered" evidence="1">
    <location>
        <begin position="1"/>
        <end position="53"/>
    </location>
</feature>
<evidence type="ECO:0000313" key="3">
    <source>
        <dbReference type="Proteomes" id="UP000305067"/>
    </source>
</evidence>
<evidence type="ECO:0000256" key="1">
    <source>
        <dbReference type="SAM" id="MobiDB-lite"/>
    </source>
</evidence>
<reference evidence="2 3" key="1">
    <citation type="journal article" date="2019" name="Nat. Ecol. Evol.">
        <title>Megaphylogeny resolves global patterns of mushroom evolution.</title>
        <authorList>
            <person name="Varga T."/>
            <person name="Krizsan K."/>
            <person name="Foldi C."/>
            <person name="Dima B."/>
            <person name="Sanchez-Garcia M."/>
            <person name="Sanchez-Ramirez S."/>
            <person name="Szollosi G.J."/>
            <person name="Szarkandi J.G."/>
            <person name="Papp V."/>
            <person name="Albert L."/>
            <person name="Andreopoulos W."/>
            <person name="Angelini C."/>
            <person name="Antonin V."/>
            <person name="Barry K.W."/>
            <person name="Bougher N.L."/>
            <person name="Buchanan P."/>
            <person name="Buyck B."/>
            <person name="Bense V."/>
            <person name="Catcheside P."/>
            <person name="Chovatia M."/>
            <person name="Cooper J."/>
            <person name="Damon W."/>
            <person name="Desjardin D."/>
            <person name="Finy P."/>
            <person name="Geml J."/>
            <person name="Haridas S."/>
            <person name="Hughes K."/>
            <person name="Justo A."/>
            <person name="Karasinski D."/>
            <person name="Kautmanova I."/>
            <person name="Kiss B."/>
            <person name="Kocsube S."/>
            <person name="Kotiranta H."/>
            <person name="LaButti K.M."/>
            <person name="Lechner B.E."/>
            <person name="Liimatainen K."/>
            <person name="Lipzen A."/>
            <person name="Lukacs Z."/>
            <person name="Mihaltcheva S."/>
            <person name="Morgado L.N."/>
            <person name="Niskanen T."/>
            <person name="Noordeloos M.E."/>
            <person name="Ohm R.A."/>
            <person name="Ortiz-Santana B."/>
            <person name="Ovrebo C."/>
            <person name="Racz N."/>
            <person name="Riley R."/>
            <person name="Savchenko A."/>
            <person name="Shiryaev A."/>
            <person name="Soop K."/>
            <person name="Spirin V."/>
            <person name="Szebenyi C."/>
            <person name="Tomsovsky M."/>
            <person name="Tulloss R.E."/>
            <person name="Uehling J."/>
            <person name="Grigoriev I.V."/>
            <person name="Vagvolgyi C."/>
            <person name="Papp T."/>
            <person name="Martin F.M."/>
            <person name="Miettinen O."/>
            <person name="Hibbett D.S."/>
            <person name="Nagy L.G."/>
        </authorList>
    </citation>
    <scope>NUCLEOTIDE SEQUENCE [LARGE SCALE GENOMIC DNA]</scope>
    <source>
        <strain evidence="2 3">CBS 309.79</strain>
    </source>
</reference>
<protein>
    <submittedName>
        <fullName evidence="2">Uncharacterized protein</fullName>
    </submittedName>
</protein>
<name>A0A5C3Q515_9AGAR</name>
<organism evidence="2 3">
    <name type="scientific">Pterulicium gracile</name>
    <dbReference type="NCBI Taxonomy" id="1884261"/>
    <lineage>
        <taxon>Eukaryota</taxon>
        <taxon>Fungi</taxon>
        <taxon>Dikarya</taxon>
        <taxon>Basidiomycota</taxon>
        <taxon>Agaricomycotina</taxon>
        <taxon>Agaricomycetes</taxon>
        <taxon>Agaricomycetidae</taxon>
        <taxon>Agaricales</taxon>
        <taxon>Pleurotineae</taxon>
        <taxon>Pterulaceae</taxon>
        <taxon>Pterulicium</taxon>
    </lineage>
</organism>
<dbReference type="AlphaFoldDB" id="A0A5C3Q515"/>
<gene>
    <name evidence="2" type="ORF">BDV98DRAFT_575809</name>
</gene>
<sequence>MARVSAVPRKAVTSPPHLPIQGPGIAPGSPSRRKDVDPDNTPPPIHVLLSPFH</sequence>
<keyword evidence="3" id="KW-1185">Reference proteome</keyword>
<accession>A0A5C3Q515</accession>
<proteinExistence type="predicted"/>
<evidence type="ECO:0000313" key="2">
    <source>
        <dbReference type="EMBL" id="TFK96626.1"/>
    </source>
</evidence>